<dbReference type="AlphaFoldDB" id="A0A5A5TAK7"/>
<dbReference type="Gene3D" id="3.30.530.20">
    <property type="match status" value="1"/>
</dbReference>
<dbReference type="EMBL" id="BIXY01000017">
    <property type="protein sequence ID" value="GCF08019.1"/>
    <property type="molecule type" value="Genomic_DNA"/>
</dbReference>
<comment type="caution">
    <text evidence="1">The sequence shown here is derived from an EMBL/GenBank/DDBJ whole genome shotgun (WGS) entry which is preliminary data.</text>
</comment>
<proteinExistence type="predicted"/>
<dbReference type="PANTHER" id="PTHR38588:SF1">
    <property type="entry name" value="BLL0334 PROTEIN"/>
    <property type="match status" value="1"/>
</dbReference>
<evidence type="ECO:0000313" key="2">
    <source>
        <dbReference type="Proteomes" id="UP000322530"/>
    </source>
</evidence>
<dbReference type="RefSeq" id="WP_149401023.1">
    <property type="nucleotide sequence ID" value="NZ_BIXY01000017.1"/>
</dbReference>
<sequence length="149" mass="16127">MEIKGSQKFKAPQLQVFQALLNPAILKESVPGCSSAEYAEVPWATGRHIKLVISLNIPGFPSGAYTVFVKPEEVVEPTHLVLASTPSSALGSINARCAVDLSHDGEQTIINYVTDAQLEGKLASTPEFIIKGAVKSVLDHFFKNLEKHI</sequence>
<keyword evidence="2" id="KW-1185">Reference proteome</keyword>
<organism evidence="1 2">
    <name type="scientific">Dictyobacter arantiisoli</name>
    <dbReference type="NCBI Taxonomy" id="2014874"/>
    <lineage>
        <taxon>Bacteria</taxon>
        <taxon>Bacillati</taxon>
        <taxon>Chloroflexota</taxon>
        <taxon>Ktedonobacteria</taxon>
        <taxon>Ktedonobacterales</taxon>
        <taxon>Dictyobacteraceae</taxon>
        <taxon>Dictyobacter</taxon>
    </lineage>
</organism>
<dbReference type="Proteomes" id="UP000322530">
    <property type="component" value="Unassembled WGS sequence"/>
</dbReference>
<gene>
    <name evidence="1" type="ORF">KDI_15830</name>
</gene>
<dbReference type="SUPFAM" id="SSF55961">
    <property type="entry name" value="Bet v1-like"/>
    <property type="match status" value="1"/>
</dbReference>
<dbReference type="OrthoDB" id="9787428at2"/>
<dbReference type="Pfam" id="PF06240">
    <property type="entry name" value="COXG"/>
    <property type="match status" value="1"/>
</dbReference>
<evidence type="ECO:0008006" key="3">
    <source>
        <dbReference type="Google" id="ProtNLM"/>
    </source>
</evidence>
<accession>A0A5A5TAK7</accession>
<evidence type="ECO:0000313" key="1">
    <source>
        <dbReference type="EMBL" id="GCF08019.1"/>
    </source>
</evidence>
<reference evidence="1 2" key="1">
    <citation type="submission" date="2019-01" db="EMBL/GenBank/DDBJ databases">
        <title>Draft genome sequence of Dictyobacter sp. Uno17.</title>
        <authorList>
            <person name="Wang C.M."/>
            <person name="Zheng Y."/>
            <person name="Sakai Y."/>
            <person name="Abe K."/>
            <person name="Yokota A."/>
            <person name="Yabe S."/>
        </authorList>
    </citation>
    <scope>NUCLEOTIDE SEQUENCE [LARGE SCALE GENOMIC DNA]</scope>
    <source>
        <strain evidence="1 2">Uno17</strain>
    </source>
</reference>
<dbReference type="PANTHER" id="PTHR38588">
    <property type="entry name" value="BLL0334 PROTEIN"/>
    <property type="match status" value="1"/>
</dbReference>
<name>A0A5A5TAK7_9CHLR</name>
<protein>
    <recommendedName>
        <fullName evidence="3">Carbon monoxide dehydrogenase</fullName>
    </recommendedName>
</protein>
<dbReference type="InterPro" id="IPR010419">
    <property type="entry name" value="CO_DH_gsu"/>
</dbReference>
<dbReference type="InterPro" id="IPR023393">
    <property type="entry name" value="START-like_dom_sf"/>
</dbReference>